<gene>
    <name evidence="1" type="ORF">LCGC14_2979330</name>
</gene>
<dbReference type="EMBL" id="LAZR01060801">
    <property type="protein sequence ID" value="KKK64925.1"/>
    <property type="molecule type" value="Genomic_DNA"/>
</dbReference>
<name>A0A0F8XUL1_9ZZZZ</name>
<feature type="non-terminal residue" evidence="1">
    <location>
        <position position="42"/>
    </location>
</feature>
<accession>A0A0F8XUL1</accession>
<proteinExistence type="predicted"/>
<protein>
    <submittedName>
        <fullName evidence="1">Uncharacterized protein</fullName>
    </submittedName>
</protein>
<organism evidence="1">
    <name type="scientific">marine sediment metagenome</name>
    <dbReference type="NCBI Taxonomy" id="412755"/>
    <lineage>
        <taxon>unclassified sequences</taxon>
        <taxon>metagenomes</taxon>
        <taxon>ecological metagenomes</taxon>
    </lineage>
</organism>
<dbReference type="AlphaFoldDB" id="A0A0F8XUL1"/>
<evidence type="ECO:0000313" key="1">
    <source>
        <dbReference type="EMBL" id="KKK64925.1"/>
    </source>
</evidence>
<sequence>MSFYSNLGESVNRFQEGEIETAQNRQWWEWMHEEDRRIGGIT</sequence>
<comment type="caution">
    <text evidence="1">The sequence shown here is derived from an EMBL/GenBank/DDBJ whole genome shotgun (WGS) entry which is preliminary data.</text>
</comment>
<reference evidence="1" key="1">
    <citation type="journal article" date="2015" name="Nature">
        <title>Complex archaea that bridge the gap between prokaryotes and eukaryotes.</title>
        <authorList>
            <person name="Spang A."/>
            <person name="Saw J.H."/>
            <person name="Jorgensen S.L."/>
            <person name="Zaremba-Niedzwiedzka K."/>
            <person name="Martijn J."/>
            <person name="Lind A.E."/>
            <person name="van Eijk R."/>
            <person name="Schleper C."/>
            <person name="Guy L."/>
            <person name="Ettema T.J."/>
        </authorList>
    </citation>
    <scope>NUCLEOTIDE SEQUENCE</scope>
</reference>